<gene>
    <name evidence="3" type="ORF">JGI24_00627</name>
</gene>
<name>A0A656D4Q5_KRYT1</name>
<feature type="domain" description="Cytochrome c assembly protein" evidence="2">
    <location>
        <begin position="68"/>
        <end position="267"/>
    </location>
</feature>
<dbReference type="PANTHER" id="PTHR38034:SF1">
    <property type="entry name" value="INNER MEMBRANE PROTEIN YPJD"/>
    <property type="match status" value="1"/>
</dbReference>
<dbReference type="InterPro" id="IPR002541">
    <property type="entry name" value="Cyt_c_assembly"/>
</dbReference>
<dbReference type="Proteomes" id="UP000243065">
    <property type="component" value="Unassembled WGS sequence"/>
</dbReference>
<evidence type="ECO:0000313" key="3">
    <source>
        <dbReference type="EMBL" id="CUS99536.1"/>
    </source>
</evidence>
<accession>A0A656D4Q5</accession>
<feature type="transmembrane region" description="Helical" evidence="1">
    <location>
        <begin position="98"/>
        <end position="118"/>
    </location>
</feature>
<evidence type="ECO:0000256" key="1">
    <source>
        <dbReference type="SAM" id="Phobius"/>
    </source>
</evidence>
<dbReference type="GO" id="GO:0017004">
    <property type="term" value="P:cytochrome complex assembly"/>
    <property type="evidence" value="ECO:0007669"/>
    <property type="project" value="InterPro"/>
</dbReference>
<evidence type="ECO:0000259" key="2">
    <source>
        <dbReference type="Pfam" id="PF01578"/>
    </source>
</evidence>
<feature type="transmembrane region" description="Helical" evidence="1">
    <location>
        <begin position="67"/>
        <end position="86"/>
    </location>
</feature>
<feature type="transmembrane region" description="Helical" evidence="1">
    <location>
        <begin position="6"/>
        <end position="27"/>
    </location>
</feature>
<feature type="transmembrane region" description="Helical" evidence="1">
    <location>
        <begin position="130"/>
        <end position="155"/>
    </location>
</feature>
<dbReference type="EMBL" id="CZVU01000020">
    <property type="protein sequence ID" value="CUS99536.1"/>
    <property type="molecule type" value="Genomic_DNA"/>
</dbReference>
<dbReference type="Pfam" id="PF01578">
    <property type="entry name" value="Cytochrom_C_asm"/>
    <property type="match status" value="1"/>
</dbReference>
<dbReference type="AlphaFoldDB" id="A0A656D4Q5"/>
<dbReference type="GO" id="GO:0020037">
    <property type="term" value="F:heme binding"/>
    <property type="evidence" value="ECO:0007669"/>
    <property type="project" value="InterPro"/>
</dbReference>
<dbReference type="PANTHER" id="PTHR38034">
    <property type="entry name" value="INNER MEMBRANE PROTEIN YPJD"/>
    <property type="match status" value="1"/>
</dbReference>
<sequence>MFPVLKIFKIVLPIFYITTCWLYGRAFFKDDITARRWKTKFLVFTLFIHFIYLVIRTAELKHPPVTSIFELLCVLGFSLALAYIVIESLTKIKNTGFFAILISSILVSVAGLFSRDIYGFEHDVLKNELLALHVTFALVGYSAFALSAIYGLLYIMLYNKIRSKTFDTVYKNLPNLETIESMLHKSATVGFISLTFVIIVGFIWLPKAFKNFSYTDAKLIGTFVIWFVYGSGLGMRKIASLTGKKTAIMSIIGFLLAFVVMAFANAMSGFHRFY</sequence>
<organism evidence="3 4">
    <name type="scientific">Kryptobacter tengchongensis</name>
    <dbReference type="NCBI Taxonomy" id="1643429"/>
    <lineage>
        <taxon>Bacteria</taxon>
        <taxon>Pseudomonadati</taxon>
        <taxon>Candidatus Kryptoniota</taxon>
        <taxon>Candidatus Kryptobacter</taxon>
    </lineage>
</organism>
<evidence type="ECO:0000313" key="4">
    <source>
        <dbReference type="Proteomes" id="UP000243065"/>
    </source>
</evidence>
<keyword evidence="1" id="KW-0812">Transmembrane</keyword>
<keyword evidence="1" id="KW-0472">Membrane</keyword>
<protein>
    <submittedName>
        <fullName evidence="3">ABC-type uncharacterized transport system, permease component</fullName>
    </submittedName>
</protein>
<keyword evidence="4" id="KW-1185">Reference proteome</keyword>
<keyword evidence="1" id="KW-1133">Transmembrane helix</keyword>
<feature type="transmembrane region" description="Helical" evidence="1">
    <location>
        <begin position="247"/>
        <end position="267"/>
    </location>
</feature>
<feature type="transmembrane region" description="Helical" evidence="1">
    <location>
        <begin position="39"/>
        <end position="55"/>
    </location>
</feature>
<proteinExistence type="predicted"/>
<feature type="transmembrane region" description="Helical" evidence="1">
    <location>
        <begin position="217"/>
        <end position="235"/>
    </location>
</feature>
<feature type="transmembrane region" description="Helical" evidence="1">
    <location>
        <begin position="187"/>
        <end position="205"/>
    </location>
</feature>
<dbReference type="InterPro" id="IPR052372">
    <property type="entry name" value="YpjD/HemX"/>
</dbReference>
<reference evidence="3 4" key="1">
    <citation type="submission" date="2015-11" db="EMBL/GenBank/DDBJ databases">
        <authorList>
            <person name="Varghese N."/>
        </authorList>
    </citation>
    <scope>NUCLEOTIDE SEQUENCE [LARGE SCALE GENOMIC DNA]</scope>
    <source>
        <strain evidence="3 4">JGI-24</strain>
    </source>
</reference>